<proteinExistence type="predicted"/>
<dbReference type="EMBL" id="CP065425">
    <property type="protein sequence ID" value="QQZ10457.1"/>
    <property type="molecule type" value="Genomic_DNA"/>
</dbReference>
<dbReference type="RefSeq" id="WP_202779427.1">
    <property type="nucleotide sequence ID" value="NZ_CP065425.1"/>
</dbReference>
<name>A0ABX7E4R3_9BACI</name>
<accession>A0ABX7E4R3</accession>
<evidence type="ECO:0000313" key="2">
    <source>
        <dbReference type="Proteomes" id="UP000595691"/>
    </source>
</evidence>
<sequence>MAYLDPGLMRVFRGRIANPMTLRRVYGICRSYRLHDLRRPAGAYGMVDRLSRCVGVPVTPAQRHNAAQWLMTCGVDPQHPGHRRRMWRMIRGGW</sequence>
<organism evidence="1 2">
    <name type="scientific">Heyndrickxia vini</name>
    <dbReference type="NCBI Taxonomy" id="1476025"/>
    <lineage>
        <taxon>Bacteria</taxon>
        <taxon>Bacillati</taxon>
        <taxon>Bacillota</taxon>
        <taxon>Bacilli</taxon>
        <taxon>Bacillales</taxon>
        <taxon>Bacillaceae</taxon>
        <taxon>Heyndrickxia</taxon>
    </lineage>
</organism>
<evidence type="ECO:0000313" key="1">
    <source>
        <dbReference type="EMBL" id="QQZ10457.1"/>
    </source>
</evidence>
<protein>
    <submittedName>
        <fullName evidence="1">Uncharacterized protein</fullName>
    </submittedName>
</protein>
<keyword evidence="2" id="KW-1185">Reference proteome</keyword>
<gene>
    <name evidence="1" type="ORF">I5776_05870</name>
</gene>
<reference evidence="1 2" key="1">
    <citation type="submission" date="2020-11" db="EMBL/GenBank/DDBJ databases">
        <title>Taxonomic evaluation of the Bacillus sporothermodurans group of bacteria based on whole genome sequences.</title>
        <authorList>
            <person name="Fiedler G."/>
            <person name="Herbstmann A.-D."/>
            <person name="Doll E."/>
            <person name="Wenning M."/>
            <person name="Brinks E."/>
            <person name="Kabisch J."/>
            <person name="Breitenwieser F."/>
            <person name="Lappann M."/>
            <person name="Boehnlein C."/>
            <person name="Franz C."/>
        </authorList>
    </citation>
    <scope>NUCLEOTIDE SEQUENCE [LARGE SCALE GENOMIC DNA]</scope>
    <source>
        <strain evidence="1 2">JCM 19841</strain>
    </source>
</reference>
<dbReference type="Proteomes" id="UP000595691">
    <property type="component" value="Chromosome"/>
</dbReference>